<dbReference type="Proteomes" id="UP000185557">
    <property type="component" value="Unassembled WGS sequence"/>
</dbReference>
<dbReference type="InterPro" id="IPR001310">
    <property type="entry name" value="Histidine_triad_HIT"/>
</dbReference>
<name>A0A1U7J9D9_9CYAN</name>
<reference evidence="1 2" key="1">
    <citation type="submission" date="2016-11" db="EMBL/GenBank/DDBJ databases">
        <title>Draft Genome Sequences of Nine Cyanobacterial Strains from Diverse Habitats.</title>
        <authorList>
            <person name="Zhu T."/>
            <person name="Hou S."/>
            <person name="Lu X."/>
            <person name="Hess W.R."/>
        </authorList>
    </citation>
    <scope>NUCLEOTIDE SEQUENCE [LARGE SCALE GENOMIC DNA]</scope>
    <source>
        <strain evidence="1 2">NIES-30</strain>
    </source>
</reference>
<evidence type="ECO:0000313" key="2">
    <source>
        <dbReference type="Proteomes" id="UP000185557"/>
    </source>
</evidence>
<organism evidence="1 2">
    <name type="scientific">Phormidium tenue NIES-30</name>
    <dbReference type="NCBI Taxonomy" id="549789"/>
    <lineage>
        <taxon>Bacteria</taxon>
        <taxon>Bacillati</taxon>
        <taxon>Cyanobacteriota</taxon>
        <taxon>Cyanophyceae</taxon>
        <taxon>Oscillatoriophycideae</taxon>
        <taxon>Oscillatoriales</taxon>
        <taxon>Oscillatoriaceae</taxon>
        <taxon>Phormidium</taxon>
    </lineage>
</organism>
<protein>
    <submittedName>
        <fullName evidence="1">Diadenosine tetraphosphate hydrolase</fullName>
    </submittedName>
</protein>
<keyword evidence="1" id="KW-0378">Hydrolase</keyword>
<dbReference type="STRING" id="549789.NIES30_04790"/>
<dbReference type="PANTHER" id="PTHR46648:SF1">
    <property type="entry name" value="ADENOSINE 5'-MONOPHOSPHORAMIDASE HNT1"/>
    <property type="match status" value="1"/>
</dbReference>
<evidence type="ECO:0000313" key="1">
    <source>
        <dbReference type="EMBL" id="OKH50028.1"/>
    </source>
</evidence>
<dbReference type="EMBL" id="MRCG01000002">
    <property type="protein sequence ID" value="OKH50028.1"/>
    <property type="molecule type" value="Genomic_DNA"/>
</dbReference>
<dbReference type="SUPFAM" id="SSF54197">
    <property type="entry name" value="HIT-like"/>
    <property type="match status" value="1"/>
</dbReference>
<dbReference type="PANTHER" id="PTHR46648">
    <property type="entry name" value="HIT FAMILY PROTEIN 1"/>
    <property type="match status" value="1"/>
</dbReference>
<sequence>MTDKGAQLHIDCLACQILAGAQPVPGGTIAENPWWVADHCVGPYGLGSVVVKTRTHRENLWELSMAESASMGPFLQQMSEAIALAMAAERVYVSLWVDQPPYHVHFVLQPRYPDGHHPEELGLKGLELQVFRTLGKPPSEAEMAEAADRIRTVWQQKFSPQASCES</sequence>
<dbReference type="GO" id="GO:0016787">
    <property type="term" value="F:hydrolase activity"/>
    <property type="evidence" value="ECO:0007669"/>
    <property type="project" value="UniProtKB-KW"/>
</dbReference>
<keyword evidence="2" id="KW-1185">Reference proteome</keyword>
<dbReference type="InterPro" id="IPR036265">
    <property type="entry name" value="HIT-like_sf"/>
</dbReference>
<gene>
    <name evidence="1" type="ORF">NIES30_04790</name>
</gene>
<dbReference type="AlphaFoldDB" id="A0A1U7J9D9"/>
<comment type="caution">
    <text evidence="1">The sequence shown here is derived from an EMBL/GenBank/DDBJ whole genome shotgun (WGS) entry which is preliminary data.</text>
</comment>
<proteinExistence type="predicted"/>
<dbReference type="GO" id="GO:0009117">
    <property type="term" value="P:nucleotide metabolic process"/>
    <property type="evidence" value="ECO:0007669"/>
    <property type="project" value="TreeGrafter"/>
</dbReference>
<dbReference type="OrthoDB" id="3690933at2"/>
<dbReference type="RefSeq" id="WP_073607268.1">
    <property type="nucleotide sequence ID" value="NZ_MRCG01000002.1"/>
</dbReference>
<dbReference type="Gene3D" id="3.30.428.10">
    <property type="entry name" value="HIT-like"/>
    <property type="match status" value="1"/>
</dbReference>
<accession>A0A1U7J9D9</accession>